<gene>
    <name evidence="1" type="ORF">PVAP13_1KG074177</name>
</gene>
<proteinExistence type="predicted"/>
<name>A0A8T0XC41_PANVG</name>
<reference evidence="1" key="1">
    <citation type="submission" date="2020-05" db="EMBL/GenBank/DDBJ databases">
        <title>WGS assembly of Panicum virgatum.</title>
        <authorList>
            <person name="Lovell J.T."/>
            <person name="Jenkins J."/>
            <person name="Shu S."/>
            <person name="Juenger T.E."/>
            <person name="Schmutz J."/>
        </authorList>
    </citation>
    <scope>NUCLEOTIDE SEQUENCE</scope>
    <source>
        <strain evidence="1">AP13</strain>
    </source>
</reference>
<evidence type="ECO:0000313" key="2">
    <source>
        <dbReference type="Proteomes" id="UP000823388"/>
    </source>
</evidence>
<accession>A0A8T0XC41</accession>
<comment type="caution">
    <text evidence="1">The sequence shown here is derived from an EMBL/GenBank/DDBJ whole genome shotgun (WGS) entry which is preliminary data.</text>
</comment>
<dbReference type="AlphaFoldDB" id="A0A8T0XC41"/>
<sequence length="159" mass="18372">MKRAPPWPVADAPRELRQAALSVHTPSGLGLHDRKNIHEPVPRRLLPLRSVIAGYAASSPSPPGCSCSRTSTRLNRFLYRSPRSVERNASACFRLDVSSVYMMMVITRVHLRTSSRTTLIQRIIFRYRYRLHAMFYQCFREFRPVTSQTMSWCARNFVS</sequence>
<organism evidence="1 2">
    <name type="scientific">Panicum virgatum</name>
    <name type="common">Blackwell switchgrass</name>
    <dbReference type="NCBI Taxonomy" id="38727"/>
    <lineage>
        <taxon>Eukaryota</taxon>
        <taxon>Viridiplantae</taxon>
        <taxon>Streptophyta</taxon>
        <taxon>Embryophyta</taxon>
        <taxon>Tracheophyta</taxon>
        <taxon>Spermatophyta</taxon>
        <taxon>Magnoliopsida</taxon>
        <taxon>Liliopsida</taxon>
        <taxon>Poales</taxon>
        <taxon>Poaceae</taxon>
        <taxon>PACMAD clade</taxon>
        <taxon>Panicoideae</taxon>
        <taxon>Panicodae</taxon>
        <taxon>Paniceae</taxon>
        <taxon>Panicinae</taxon>
        <taxon>Panicum</taxon>
        <taxon>Panicum sect. Hiantes</taxon>
    </lineage>
</organism>
<dbReference type="EMBL" id="CM029037">
    <property type="protein sequence ID" value="KAG2656318.1"/>
    <property type="molecule type" value="Genomic_DNA"/>
</dbReference>
<keyword evidence="2" id="KW-1185">Reference proteome</keyword>
<dbReference type="Proteomes" id="UP000823388">
    <property type="component" value="Chromosome 1K"/>
</dbReference>
<protein>
    <submittedName>
        <fullName evidence="1">Uncharacterized protein</fullName>
    </submittedName>
</protein>
<evidence type="ECO:0000313" key="1">
    <source>
        <dbReference type="EMBL" id="KAG2656318.1"/>
    </source>
</evidence>